<protein>
    <submittedName>
        <fullName evidence="1">Uncharacterized protein</fullName>
    </submittedName>
</protein>
<organism evidence="1 2">
    <name type="scientific">Aspergillus candidus</name>
    <dbReference type="NCBI Taxonomy" id="41067"/>
    <lineage>
        <taxon>Eukaryota</taxon>
        <taxon>Fungi</taxon>
        <taxon>Dikarya</taxon>
        <taxon>Ascomycota</taxon>
        <taxon>Pezizomycotina</taxon>
        <taxon>Eurotiomycetes</taxon>
        <taxon>Eurotiomycetidae</taxon>
        <taxon>Eurotiales</taxon>
        <taxon>Aspergillaceae</taxon>
        <taxon>Aspergillus</taxon>
        <taxon>Aspergillus subgen. Circumdati</taxon>
    </lineage>
</organism>
<dbReference type="OrthoDB" id="5330139at2759"/>
<dbReference type="STRING" id="41067.A0A2I2F8Z9"/>
<dbReference type="GeneID" id="36520153"/>
<proteinExistence type="predicted"/>
<evidence type="ECO:0000313" key="1">
    <source>
        <dbReference type="EMBL" id="PLB37085.1"/>
    </source>
</evidence>
<name>A0A2I2F8Z9_ASPCN</name>
<sequence>MFRHVYQPSTFLSKTRRIPLARQFHRVTAHFLNHELKENLVTEKVPVIVDNPGTICILVFPKIGSALRAAAAASQLHISTPAASTQERCKLIFFHDSQYLGLVSAQVSIIHNVDTNVLINARIIQESSSYPRLYIPQQIPRQTESSVSSTTLFRWKNA</sequence>
<reference evidence="1 2" key="1">
    <citation type="submission" date="2017-12" db="EMBL/GenBank/DDBJ databases">
        <authorList>
            <consortium name="DOE Joint Genome Institute"/>
            <person name="Haridas S."/>
            <person name="Kjaerbolling I."/>
            <person name="Vesth T.C."/>
            <person name="Frisvad J.C."/>
            <person name="Nybo J.L."/>
            <person name="Theobald S."/>
            <person name="Kuo A."/>
            <person name="Bowyer P."/>
            <person name="Matsuda Y."/>
            <person name="Mondo S."/>
            <person name="Lyhne E.K."/>
            <person name="Kogle M.E."/>
            <person name="Clum A."/>
            <person name="Lipzen A."/>
            <person name="Salamov A."/>
            <person name="Ngan C.Y."/>
            <person name="Daum C."/>
            <person name="Chiniquy J."/>
            <person name="Barry K."/>
            <person name="LaButti K."/>
            <person name="Simmons B.A."/>
            <person name="Magnuson J.K."/>
            <person name="Mortensen U.H."/>
            <person name="Larsen T.O."/>
            <person name="Grigoriev I.V."/>
            <person name="Baker S.E."/>
            <person name="Andersen M.R."/>
            <person name="Nordberg H.P."/>
            <person name="Cantor M.N."/>
            <person name="Hua S.X."/>
        </authorList>
    </citation>
    <scope>NUCLEOTIDE SEQUENCE [LARGE SCALE GENOMIC DNA]</scope>
    <source>
        <strain evidence="1 2">CBS 102.13</strain>
    </source>
</reference>
<evidence type="ECO:0000313" key="2">
    <source>
        <dbReference type="Proteomes" id="UP000234585"/>
    </source>
</evidence>
<gene>
    <name evidence="1" type="ORF">BDW47DRAFT_107361</name>
</gene>
<keyword evidence="2" id="KW-1185">Reference proteome</keyword>
<dbReference type="AlphaFoldDB" id="A0A2I2F8Z9"/>
<dbReference type="EMBL" id="KZ559145">
    <property type="protein sequence ID" value="PLB37085.1"/>
    <property type="molecule type" value="Genomic_DNA"/>
</dbReference>
<dbReference type="Proteomes" id="UP000234585">
    <property type="component" value="Unassembled WGS sequence"/>
</dbReference>
<accession>A0A2I2F8Z9</accession>
<dbReference type="RefSeq" id="XP_024671097.1">
    <property type="nucleotide sequence ID" value="XM_024812993.1"/>
</dbReference>